<dbReference type="AlphaFoldDB" id="A0A6J4H384"/>
<dbReference type="GO" id="GO:0006046">
    <property type="term" value="P:N-acetylglucosamine catabolic process"/>
    <property type="evidence" value="ECO:0007669"/>
    <property type="project" value="TreeGrafter"/>
</dbReference>
<dbReference type="EC" id="3.5.99.6" evidence="3"/>
<dbReference type="PANTHER" id="PTHR11280">
    <property type="entry name" value="GLUCOSAMINE-6-PHOSPHATE ISOMERASE"/>
    <property type="match status" value="1"/>
</dbReference>
<dbReference type="GO" id="GO:0042802">
    <property type="term" value="F:identical protein binding"/>
    <property type="evidence" value="ECO:0007669"/>
    <property type="project" value="TreeGrafter"/>
</dbReference>
<proteinExistence type="predicted"/>
<dbReference type="CDD" id="cd01399">
    <property type="entry name" value="GlcN6P_deaminase"/>
    <property type="match status" value="1"/>
</dbReference>
<evidence type="ECO:0000259" key="2">
    <source>
        <dbReference type="Pfam" id="PF01182"/>
    </source>
</evidence>
<feature type="domain" description="Glucosamine/galactosamine-6-phosphate isomerase" evidence="2">
    <location>
        <begin position="24"/>
        <end position="245"/>
    </location>
</feature>
<dbReference type="EMBL" id="CADCTC010000001">
    <property type="protein sequence ID" value="CAA9210145.1"/>
    <property type="molecule type" value="Genomic_DNA"/>
</dbReference>
<dbReference type="GO" id="GO:0004342">
    <property type="term" value="F:glucosamine-6-phosphate deaminase activity"/>
    <property type="evidence" value="ECO:0007669"/>
    <property type="project" value="UniProtKB-EC"/>
</dbReference>
<dbReference type="GO" id="GO:0005975">
    <property type="term" value="P:carbohydrate metabolic process"/>
    <property type="evidence" value="ECO:0007669"/>
    <property type="project" value="InterPro"/>
</dbReference>
<protein>
    <submittedName>
        <fullName evidence="3">Glucosamine-6-phosphate deaminase</fullName>
        <ecNumber evidence="3">3.5.99.6</ecNumber>
    </submittedName>
</protein>
<dbReference type="InterPro" id="IPR037171">
    <property type="entry name" value="NagB/RpiA_transferase-like"/>
</dbReference>
<gene>
    <name evidence="3" type="ORF">AVDCRST_MAG77-2010</name>
</gene>
<evidence type="ECO:0000256" key="1">
    <source>
        <dbReference type="ARBA" id="ARBA00023277"/>
    </source>
</evidence>
<evidence type="ECO:0000313" key="3">
    <source>
        <dbReference type="EMBL" id="CAA9210145.1"/>
    </source>
</evidence>
<keyword evidence="3" id="KW-0378">Hydrolase</keyword>
<reference evidence="3" key="1">
    <citation type="submission" date="2020-02" db="EMBL/GenBank/DDBJ databases">
        <authorList>
            <person name="Meier V. D."/>
        </authorList>
    </citation>
    <scope>NUCLEOTIDE SEQUENCE</scope>
    <source>
        <strain evidence="3">AVDCRST_MAG77</strain>
    </source>
</reference>
<keyword evidence="1" id="KW-0119">Carbohydrate metabolism</keyword>
<dbReference type="InterPro" id="IPR006148">
    <property type="entry name" value="Glc/Gal-6P_isomerase"/>
</dbReference>
<dbReference type="Gene3D" id="3.40.50.1360">
    <property type="match status" value="1"/>
</dbReference>
<sequence length="260" mass="28147">MSGFETQPWRLADVERPRTLVFPNRAAMGKAAAEAGAAALRRVIAERGSVSAVFASAPSQNEFLAGLAEAPGIDWSRVTAFHMDEYVGLPVEAPQAFGQFLRDRLFRAVRPGRVHYLDGNAPDPEQECARYAALLADQPLDVAFVGIGENGHIAFNDPHVADFDDPQAVKVVELDQRSREQQVHDGMFLGLDAVPRTALSMTMPAITRAPHLLCMVPGPTKAEAVRNTLRGPISTSCPASVLRRHPDATLFVDEDSAALL</sequence>
<dbReference type="GO" id="GO:0005737">
    <property type="term" value="C:cytoplasm"/>
    <property type="evidence" value="ECO:0007669"/>
    <property type="project" value="TreeGrafter"/>
</dbReference>
<accession>A0A6J4H384</accession>
<dbReference type="GO" id="GO:0006043">
    <property type="term" value="P:glucosamine catabolic process"/>
    <property type="evidence" value="ECO:0007669"/>
    <property type="project" value="TreeGrafter"/>
</dbReference>
<dbReference type="Pfam" id="PF01182">
    <property type="entry name" value="Glucosamine_iso"/>
    <property type="match status" value="1"/>
</dbReference>
<dbReference type="PANTHER" id="PTHR11280:SF6">
    <property type="entry name" value="GLUCOSAMINE-6-PHOSPHATE ISOMERASE NAGB"/>
    <property type="match status" value="1"/>
</dbReference>
<dbReference type="SUPFAM" id="SSF100950">
    <property type="entry name" value="NagB/RpiA/CoA transferase-like"/>
    <property type="match status" value="1"/>
</dbReference>
<dbReference type="InterPro" id="IPR004547">
    <property type="entry name" value="Glucosamine6P_isomerase"/>
</dbReference>
<name>A0A6J4H384_9CHLR</name>
<organism evidence="3">
    <name type="scientific">uncultured Chloroflexota bacterium</name>
    <dbReference type="NCBI Taxonomy" id="166587"/>
    <lineage>
        <taxon>Bacteria</taxon>
        <taxon>Bacillati</taxon>
        <taxon>Chloroflexota</taxon>
        <taxon>environmental samples</taxon>
    </lineage>
</organism>
<dbReference type="GO" id="GO:0019262">
    <property type="term" value="P:N-acetylneuraminate catabolic process"/>
    <property type="evidence" value="ECO:0007669"/>
    <property type="project" value="TreeGrafter"/>
</dbReference>